<name>A0ABS7UR66_9BACI</name>
<keyword evidence="3" id="KW-1185">Reference proteome</keyword>
<dbReference type="RefSeq" id="WP_224139069.1">
    <property type="nucleotide sequence ID" value="NZ_JAIQUM010000020.1"/>
</dbReference>
<gene>
    <name evidence="2" type="ORF">K9V48_11105</name>
</gene>
<dbReference type="Pfam" id="PF14239">
    <property type="entry name" value="RRXRR"/>
    <property type="match status" value="1"/>
</dbReference>
<protein>
    <submittedName>
        <fullName evidence="2">HNH endonuclease</fullName>
    </submittedName>
</protein>
<keyword evidence="2" id="KW-0255">Endonuclease</keyword>
<dbReference type="SMART" id="SM00507">
    <property type="entry name" value="HNHc"/>
    <property type="match status" value="1"/>
</dbReference>
<dbReference type="InterPro" id="IPR025938">
    <property type="entry name" value="RRXRR_dom"/>
</dbReference>
<dbReference type="NCBIfam" id="NF040563">
    <property type="entry name" value="guided_IscB"/>
    <property type="match status" value="1"/>
</dbReference>
<dbReference type="GO" id="GO:0004519">
    <property type="term" value="F:endonuclease activity"/>
    <property type="evidence" value="ECO:0007669"/>
    <property type="project" value="UniProtKB-KW"/>
</dbReference>
<dbReference type="Gene3D" id="1.10.30.50">
    <property type="match status" value="1"/>
</dbReference>
<proteinExistence type="predicted"/>
<organism evidence="2 3">
    <name type="scientific">Metabacillus rhizolycopersici</name>
    <dbReference type="NCBI Taxonomy" id="2875709"/>
    <lineage>
        <taxon>Bacteria</taxon>
        <taxon>Bacillati</taxon>
        <taxon>Bacillota</taxon>
        <taxon>Bacilli</taxon>
        <taxon>Bacillales</taxon>
        <taxon>Bacillaceae</taxon>
        <taxon>Metabacillus</taxon>
    </lineage>
</organism>
<dbReference type="EMBL" id="JAIQUM010000020">
    <property type="protein sequence ID" value="MBZ5750786.1"/>
    <property type="molecule type" value="Genomic_DNA"/>
</dbReference>
<dbReference type="Pfam" id="PF01844">
    <property type="entry name" value="HNH"/>
    <property type="match status" value="1"/>
</dbReference>
<keyword evidence="2" id="KW-0378">Hydrolase</keyword>
<reference evidence="2" key="1">
    <citation type="submission" date="2024-05" db="EMBL/GenBank/DDBJ databases">
        <title>Metabacillus sp. nov., isolated from the rhizosphere soil of tomato plants.</title>
        <authorList>
            <person name="Ma R."/>
        </authorList>
    </citation>
    <scope>NUCLEOTIDE SEQUENCE</scope>
    <source>
        <strain evidence="2">DBTR6</strain>
    </source>
</reference>
<evidence type="ECO:0000313" key="2">
    <source>
        <dbReference type="EMBL" id="MBZ5750786.1"/>
    </source>
</evidence>
<dbReference type="CDD" id="cd00085">
    <property type="entry name" value="HNHc"/>
    <property type="match status" value="1"/>
</dbReference>
<evidence type="ECO:0000259" key="1">
    <source>
        <dbReference type="SMART" id="SM00507"/>
    </source>
</evidence>
<dbReference type="Proteomes" id="UP001165287">
    <property type="component" value="Unassembled WGS sequence"/>
</dbReference>
<keyword evidence="2" id="KW-0540">Nuclease</keyword>
<accession>A0ABS7UR66</accession>
<comment type="caution">
    <text evidence="2">The sequence shown here is derived from an EMBL/GenBank/DDBJ whole genome shotgun (WGS) entry which is preliminary data.</text>
</comment>
<dbReference type="InterPro" id="IPR002711">
    <property type="entry name" value="HNH"/>
</dbReference>
<dbReference type="InterPro" id="IPR047693">
    <property type="entry name" value="RNA-guided_IscB-like"/>
</dbReference>
<dbReference type="InterPro" id="IPR003615">
    <property type="entry name" value="HNH_nuc"/>
</dbReference>
<evidence type="ECO:0000313" key="3">
    <source>
        <dbReference type="Proteomes" id="UP001165287"/>
    </source>
</evidence>
<feature type="domain" description="HNH nuclease" evidence="1">
    <location>
        <begin position="181"/>
        <end position="232"/>
    </location>
</feature>
<sequence>MFVFVLNKHGKALMPCKPRKARLLLKQKKAKIVSYQPFTIQLLYGSSGYKQPINVGVDLGAKHTGIAVTTNDKVLAKGEVEVRQDVKSLLETRRIYRRSRRNRKCRYRKPRFGNRKRHENWLPPSIQCRLDNTFHWIDTFLSLVSNPLLTIEVGKFDIQKMMNPEIQGEEYQQGQTLGYHDVRYFVFERDHYTCQVCKKKGGILNTHHIVYRSHGGSDRADNLITVCTDCHTHENHQKGAILWKWMEEGKKLPSYKEGTFMNIFRKRVFTKYPEANVTYGSVTTPRRKELGLEKTHANDAVAISRIETIQQMSKSVFYIKQFRKKKRSLHEATARKGRKTKNIESKRNKKNVKQLKGFYLNDRVRVYGQIGYITGFTGTGMGYIKDIHGSYITKPNKSYKQVNLKDCEFLSHNNNWQYVENL</sequence>